<sequence>MGSAASVEEAVTPVRTVLEGLQARVTSVAADQGALTEEEVHVLKQELEEALKVCPRSAPPEDRAARALQQLSERCLLAAVKVGLSSVTVAELLCEALALAQAVDADAVEPGASLNVLAPQLAPRALRLGTGKEDFFLV</sequence>
<protein>
    <submittedName>
        <fullName evidence="1">Uncharacterized protein</fullName>
    </submittedName>
</protein>
<organism evidence="1 2">
    <name type="scientific">Durusdinium trenchii</name>
    <dbReference type="NCBI Taxonomy" id="1381693"/>
    <lineage>
        <taxon>Eukaryota</taxon>
        <taxon>Sar</taxon>
        <taxon>Alveolata</taxon>
        <taxon>Dinophyceae</taxon>
        <taxon>Suessiales</taxon>
        <taxon>Symbiodiniaceae</taxon>
        <taxon>Durusdinium</taxon>
    </lineage>
</organism>
<reference evidence="1 2" key="1">
    <citation type="submission" date="2024-02" db="EMBL/GenBank/DDBJ databases">
        <authorList>
            <person name="Chen Y."/>
            <person name="Shah S."/>
            <person name="Dougan E. K."/>
            <person name="Thang M."/>
            <person name="Chan C."/>
        </authorList>
    </citation>
    <scope>NUCLEOTIDE SEQUENCE [LARGE SCALE GENOMIC DNA]</scope>
</reference>
<gene>
    <name evidence="1" type="ORF">SCF082_LOCUS33446</name>
</gene>
<evidence type="ECO:0000313" key="1">
    <source>
        <dbReference type="EMBL" id="CAK9065302.1"/>
    </source>
</evidence>
<evidence type="ECO:0000313" key="2">
    <source>
        <dbReference type="Proteomes" id="UP001642464"/>
    </source>
</evidence>
<dbReference type="EMBL" id="CAXAMM010029779">
    <property type="protein sequence ID" value="CAK9065302.1"/>
    <property type="molecule type" value="Genomic_DNA"/>
</dbReference>
<name>A0ABP0NQ62_9DINO</name>
<comment type="caution">
    <text evidence="1">The sequence shown here is derived from an EMBL/GenBank/DDBJ whole genome shotgun (WGS) entry which is preliminary data.</text>
</comment>
<accession>A0ABP0NQ62</accession>
<proteinExistence type="predicted"/>
<dbReference type="Proteomes" id="UP001642464">
    <property type="component" value="Unassembled WGS sequence"/>
</dbReference>
<keyword evidence="2" id="KW-1185">Reference proteome</keyword>